<evidence type="ECO:0000313" key="3">
    <source>
        <dbReference type="Proteomes" id="UP000304947"/>
    </source>
</evidence>
<dbReference type="AlphaFoldDB" id="A0A4T0CV63"/>
<dbReference type="CDD" id="cd18186">
    <property type="entry name" value="BTB_POZ_ZBTB_KLHL-like"/>
    <property type="match status" value="1"/>
</dbReference>
<evidence type="ECO:0000313" key="2">
    <source>
        <dbReference type="EMBL" id="TIA50815.1"/>
    </source>
</evidence>
<dbReference type="InterPro" id="IPR000210">
    <property type="entry name" value="BTB/POZ_dom"/>
</dbReference>
<reference evidence="2 3" key="1">
    <citation type="submission" date="2018-10" db="EMBL/GenBank/DDBJ databases">
        <title>Fifty Aureobasidium pullulans genomes reveal a recombining polyextremotolerant generalist.</title>
        <authorList>
            <person name="Gostincar C."/>
            <person name="Turk M."/>
            <person name="Zajc J."/>
            <person name="Gunde-Cimerman N."/>
        </authorList>
    </citation>
    <scope>NUCLEOTIDE SEQUENCE [LARGE SCALE GENOMIC DNA]</scope>
    <source>
        <strain evidence="2 3">EXF-3380</strain>
    </source>
</reference>
<comment type="caution">
    <text evidence="2">The sequence shown here is derived from an EMBL/GenBank/DDBJ whole genome shotgun (WGS) entry which is preliminary data.</text>
</comment>
<dbReference type="Proteomes" id="UP000304947">
    <property type="component" value="Unassembled WGS sequence"/>
</dbReference>
<organism evidence="2 3">
    <name type="scientific">Aureobasidium pullulans</name>
    <name type="common">Black yeast</name>
    <name type="synonym">Pullularia pullulans</name>
    <dbReference type="NCBI Taxonomy" id="5580"/>
    <lineage>
        <taxon>Eukaryota</taxon>
        <taxon>Fungi</taxon>
        <taxon>Dikarya</taxon>
        <taxon>Ascomycota</taxon>
        <taxon>Pezizomycotina</taxon>
        <taxon>Dothideomycetes</taxon>
        <taxon>Dothideomycetidae</taxon>
        <taxon>Dothideales</taxon>
        <taxon>Saccotheciaceae</taxon>
        <taxon>Aureobasidium</taxon>
    </lineage>
</organism>
<protein>
    <recommendedName>
        <fullName evidence="1">BTB domain-containing protein</fullName>
    </recommendedName>
</protein>
<name>A0A4T0CV63_AURPU</name>
<feature type="non-terminal residue" evidence="2">
    <location>
        <position position="450"/>
    </location>
</feature>
<dbReference type="Gene3D" id="3.30.710.10">
    <property type="entry name" value="Potassium Channel Kv1.1, Chain A"/>
    <property type="match status" value="1"/>
</dbReference>
<feature type="domain" description="BTB" evidence="1">
    <location>
        <begin position="96"/>
        <end position="158"/>
    </location>
</feature>
<proteinExistence type="predicted"/>
<gene>
    <name evidence="2" type="ORF">D6C83_04693</name>
</gene>
<accession>A0A4T0CV63</accession>
<dbReference type="PROSITE" id="PS50097">
    <property type="entry name" value="BTB"/>
    <property type="match status" value="1"/>
</dbReference>
<dbReference type="SUPFAM" id="SSF54695">
    <property type="entry name" value="POZ domain"/>
    <property type="match status" value="1"/>
</dbReference>
<sequence>MSIDESRRTMGRGVYSTMSRSRSWSGPDASDMRRHWANHSDSDFYANQSITSSFESLDDMEAVSINDGVESWGMQPGWHGHGFRPRVYNCTNAVDSDIVVRFGGRRFEFYSVKATLSEKSGFFRRAFDGAFPIATADVVDLGDEDNRRHVYAMLRFLHGTPYTTIHARESMGLDFHLDMYMLGEQYDIPSLRRAAAQNFFLEATPLADKAYFPMALQKILGPDAPVMADPYLQELTIKMCTEQIETLIANQTFKDMALDGELMDGSVLVAMFFAVGERVRTLSGGDLWLSKEERFVNAQAELIAAEAAMGPTPRSFLARQIRAQRAQNAAARNIVIGMPQPTIHPFPAALTSHPPPQLHPNMAPVGTGTGNVSAARARLSGPSGMKGIIASGKTTGIAFFASLGGFVYGYNQGMFAQVLTMNSFIKAVNITPDLQSYGHGTLSNVSTRLK</sequence>
<dbReference type="EMBL" id="QZBU01001379">
    <property type="protein sequence ID" value="TIA50815.1"/>
    <property type="molecule type" value="Genomic_DNA"/>
</dbReference>
<dbReference type="InterPro" id="IPR011333">
    <property type="entry name" value="SKP1/BTB/POZ_sf"/>
</dbReference>
<evidence type="ECO:0000259" key="1">
    <source>
        <dbReference type="PROSITE" id="PS50097"/>
    </source>
</evidence>